<keyword evidence="5 7" id="KW-0862">Zinc</keyword>
<evidence type="ECO:0000256" key="5">
    <source>
        <dbReference type="ARBA" id="ARBA00022833"/>
    </source>
</evidence>
<evidence type="ECO:0000259" key="8">
    <source>
        <dbReference type="PROSITE" id="PS51747"/>
    </source>
</evidence>
<comment type="similarity">
    <text evidence="2">Belongs to the cytidine and deoxycytidylate deaminase family.</text>
</comment>
<proteinExistence type="inferred from homology"/>
<dbReference type="GO" id="GO:0006220">
    <property type="term" value="P:pyrimidine nucleotide metabolic process"/>
    <property type="evidence" value="ECO:0007669"/>
    <property type="project" value="InterPro"/>
</dbReference>
<keyword evidence="3 7" id="KW-0479">Metal-binding</keyword>
<evidence type="ECO:0000256" key="4">
    <source>
        <dbReference type="ARBA" id="ARBA00022801"/>
    </source>
</evidence>
<dbReference type="PIRSF" id="PIRSF006019">
    <property type="entry name" value="dCMP_deaminase"/>
    <property type="match status" value="1"/>
</dbReference>
<feature type="binding site" evidence="7">
    <location>
        <position position="120"/>
    </location>
    <ligand>
        <name>Zn(2+)</name>
        <dbReference type="ChEBI" id="CHEBI:29105"/>
        <note>catalytic</note>
    </ligand>
</feature>
<evidence type="ECO:0000256" key="7">
    <source>
        <dbReference type="PIRSR" id="PIRSR006019-2"/>
    </source>
</evidence>
<sequence length="168" mass="18582">MKKNIKKIEKHKRPSWDEYFLQMAELVGSRGTCDRGHAGAVIVKDKRLLASGYAGSPVGTPHCDDVGHEMHTVTHEDGSVSRHCTRTAHAEMNAITNAARVGVAVEGGTLYCKFLPCYTCAKAIVNAGIEKVVALRDYHATKETKVIFKKAKIKVEILNKEVESYRDQ</sequence>
<organism evidence="9 10">
    <name type="scientific">Candidatus Nomurabacteria bacterium GW2011_GWF2_40_12</name>
    <dbReference type="NCBI Taxonomy" id="1618776"/>
    <lineage>
        <taxon>Bacteria</taxon>
        <taxon>Candidatus Nomuraibacteriota</taxon>
    </lineage>
</organism>
<dbReference type="PANTHER" id="PTHR11086">
    <property type="entry name" value="DEOXYCYTIDYLATE DEAMINASE-RELATED"/>
    <property type="match status" value="1"/>
</dbReference>
<evidence type="ECO:0000256" key="6">
    <source>
        <dbReference type="PIRSR" id="PIRSR006019-1"/>
    </source>
</evidence>
<dbReference type="GO" id="GO:0008270">
    <property type="term" value="F:zinc ion binding"/>
    <property type="evidence" value="ECO:0007669"/>
    <property type="project" value="InterPro"/>
</dbReference>
<dbReference type="SUPFAM" id="SSF53927">
    <property type="entry name" value="Cytidine deaminase-like"/>
    <property type="match status" value="1"/>
</dbReference>
<dbReference type="Gene3D" id="3.40.140.10">
    <property type="entry name" value="Cytidine Deaminase, domain 2"/>
    <property type="match status" value="1"/>
</dbReference>
<dbReference type="InterPro" id="IPR002125">
    <property type="entry name" value="CMP_dCMP_dom"/>
</dbReference>
<evidence type="ECO:0000256" key="2">
    <source>
        <dbReference type="ARBA" id="ARBA00006576"/>
    </source>
</evidence>
<dbReference type="PANTHER" id="PTHR11086:SF18">
    <property type="entry name" value="DEOXYCYTIDYLATE DEAMINASE"/>
    <property type="match status" value="1"/>
</dbReference>
<dbReference type="GO" id="GO:0005737">
    <property type="term" value="C:cytoplasm"/>
    <property type="evidence" value="ECO:0007669"/>
    <property type="project" value="TreeGrafter"/>
</dbReference>
<dbReference type="GO" id="GO:0004132">
    <property type="term" value="F:dCMP deaminase activity"/>
    <property type="evidence" value="ECO:0007669"/>
    <property type="project" value="InterPro"/>
</dbReference>
<protein>
    <submittedName>
        <fullName evidence="9">Cytidine and deoxycytidylate deaminase zinc-binding region</fullName>
    </submittedName>
</protein>
<evidence type="ECO:0000256" key="1">
    <source>
        <dbReference type="ARBA" id="ARBA00001947"/>
    </source>
</evidence>
<dbReference type="InterPro" id="IPR035105">
    <property type="entry name" value="Deoxycytidylate_deaminase_dom"/>
</dbReference>
<name>A0A0G0TXY9_9BACT</name>
<feature type="active site" description="Proton donor" evidence="6">
    <location>
        <position position="91"/>
    </location>
</feature>
<dbReference type="AlphaFoldDB" id="A0A0G0TXY9"/>
<feature type="domain" description="CMP/dCMP-type deaminase" evidence="8">
    <location>
        <begin position="15"/>
        <end position="168"/>
    </location>
</feature>
<comment type="caution">
    <text evidence="9">The sequence shown here is derived from an EMBL/GenBank/DDBJ whole genome shotgun (WGS) entry which is preliminary data.</text>
</comment>
<dbReference type="InterPro" id="IPR015517">
    <property type="entry name" value="dCMP_deaminase-rel"/>
</dbReference>
<dbReference type="Pfam" id="PF00383">
    <property type="entry name" value="dCMP_cyt_deam_1"/>
    <property type="match status" value="1"/>
</dbReference>
<keyword evidence="4" id="KW-0378">Hydrolase</keyword>
<dbReference type="InterPro" id="IPR016193">
    <property type="entry name" value="Cytidine_deaminase-like"/>
</dbReference>
<dbReference type="InterPro" id="IPR016192">
    <property type="entry name" value="APOBEC/CMP_deaminase_Zn-bd"/>
</dbReference>
<comment type="cofactor">
    <cofactor evidence="1 7">
        <name>Zn(2+)</name>
        <dbReference type="ChEBI" id="CHEBI:29105"/>
    </cofactor>
</comment>
<feature type="binding site" evidence="7">
    <location>
        <position position="89"/>
    </location>
    <ligand>
        <name>Zn(2+)</name>
        <dbReference type="ChEBI" id="CHEBI:29105"/>
        <note>catalytic</note>
    </ligand>
</feature>
<dbReference type="PROSITE" id="PS51747">
    <property type="entry name" value="CYT_DCMP_DEAMINASES_2"/>
    <property type="match status" value="1"/>
</dbReference>
<dbReference type="PROSITE" id="PS00903">
    <property type="entry name" value="CYT_DCMP_DEAMINASES_1"/>
    <property type="match status" value="1"/>
</dbReference>
<gene>
    <name evidence="9" type="ORF">UT78_C0014G0010</name>
</gene>
<feature type="binding site" evidence="7">
    <location>
        <position position="117"/>
    </location>
    <ligand>
        <name>Zn(2+)</name>
        <dbReference type="ChEBI" id="CHEBI:29105"/>
        <note>catalytic</note>
    </ligand>
</feature>
<reference evidence="9 10" key="1">
    <citation type="journal article" date="2015" name="Nature">
        <title>rRNA introns, odd ribosomes, and small enigmatic genomes across a large radiation of phyla.</title>
        <authorList>
            <person name="Brown C.T."/>
            <person name="Hug L.A."/>
            <person name="Thomas B.C."/>
            <person name="Sharon I."/>
            <person name="Castelle C.J."/>
            <person name="Singh A."/>
            <person name="Wilkins M.J."/>
            <person name="Williams K.H."/>
            <person name="Banfield J.F."/>
        </authorList>
    </citation>
    <scope>NUCLEOTIDE SEQUENCE [LARGE SCALE GENOMIC DNA]</scope>
</reference>
<evidence type="ECO:0000313" key="9">
    <source>
        <dbReference type="EMBL" id="KKR42867.1"/>
    </source>
</evidence>
<dbReference type="Proteomes" id="UP000034301">
    <property type="component" value="Unassembled WGS sequence"/>
</dbReference>
<dbReference type="CDD" id="cd01286">
    <property type="entry name" value="deoxycytidylate_deaminase"/>
    <property type="match status" value="1"/>
</dbReference>
<evidence type="ECO:0000256" key="3">
    <source>
        <dbReference type="ARBA" id="ARBA00022723"/>
    </source>
</evidence>
<dbReference type="EMBL" id="LBYC01000014">
    <property type="protein sequence ID" value="KKR42867.1"/>
    <property type="molecule type" value="Genomic_DNA"/>
</dbReference>
<evidence type="ECO:0000313" key="10">
    <source>
        <dbReference type="Proteomes" id="UP000034301"/>
    </source>
</evidence>
<accession>A0A0G0TXY9</accession>
<dbReference type="InterPro" id="IPR016473">
    <property type="entry name" value="dCMP_deaminase"/>
</dbReference>